<sequence>MGKLRGNALFGCVTALTALGFMQIGFDNGLMGGLVGGKPFNETFNSPDATMIGLIVSIMEIGAFIGSMTSAFVGERLGRRRSIIIAVIIMAIGSLLQTTANSRAHLIVARIVAGFGLGINNSTVPVMQAEYSPKSTRGLYVCMQLSVLNFGIFLVYWIDYGFSYIDTSIAWRVPCILQFVALAPMLVLCFLVDESPRWLASHDMNEEALDVLRRLHDGKMSDSEVLTLYNDILNTVRVEKAIGAGSWKDLLKNDSIQSQRRFLIACGIQIFQQAGGINAIVYYSGTLFSKSVGFDAHMSSLMAGCLNTWFFVGSFIPWFLIDRIGRRPLLLSMISLMALVMAVQASLIYQVEHATAVAHSAGIAAAAMLFVFMGAFTIGFQATVWVYPAEILPLRLRQRGSSVSTACNWIINYVIVQITPPAIANIGWRTYIIFACLNALWVPIIYFFFPETKGLALEDVDRLFAGEDTVTARELHEQKHTSVVELETSGDK</sequence>
<feature type="transmembrane region" description="Helical" evidence="8">
    <location>
        <begin position="262"/>
        <end position="281"/>
    </location>
</feature>
<dbReference type="EMBL" id="JAVRRD010000022">
    <property type="protein sequence ID" value="KAK5048154.1"/>
    <property type="molecule type" value="Genomic_DNA"/>
</dbReference>
<dbReference type="InterPro" id="IPR005828">
    <property type="entry name" value="MFS_sugar_transport-like"/>
</dbReference>
<reference evidence="10 11" key="1">
    <citation type="submission" date="2023-08" db="EMBL/GenBank/DDBJ databases">
        <title>Black Yeasts Isolated from many extreme environments.</title>
        <authorList>
            <person name="Coleine C."/>
            <person name="Stajich J.E."/>
            <person name="Selbmann L."/>
        </authorList>
    </citation>
    <scope>NUCLEOTIDE SEQUENCE [LARGE SCALE GENOMIC DNA]</scope>
    <source>
        <strain evidence="10 11">CCFEE 5792</strain>
    </source>
</reference>
<organism evidence="10 11">
    <name type="scientific">Exophiala bonariae</name>
    <dbReference type="NCBI Taxonomy" id="1690606"/>
    <lineage>
        <taxon>Eukaryota</taxon>
        <taxon>Fungi</taxon>
        <taxon>Dikarya</taxon>
        <taxon>Ascomycota</taxon>
        <taxon>Pezizomycotina</taxon>
        <taxon>Eurotiomycetes</taxon>
        <taxon>Chaetothyriomycetidae</taxon>
        <taxon>Chaetothyriales</taxon>
        <taxon>Herpotrichiellaceae</taxon>
        <taxon>Exophiala</taxon>
    </lineage>
</organism>
<accession>A0AAV9N5D0</accession>
<keyword evidence="3 7" id="KW-0813">Transport</keyword>
<evidence type="ECO:0000313" key="11">
    <source>
        <dbReference type="Proteomes" id="UP001358417"/>
    </source>
</evidence>
<dbReference type="SUPFAM" id="SSF103473">
    <property type="entry name" value="MFS general substrate transporter"/>
    <property type="match status" value="1"/>
</dbReference>
<comment type="subcellular location">
    <subcellularLocation>
        <location evidence="1">Membrane</location>
        <topology evidence="1">Multi-pass membrane protein</topology>
    </subcellularLocation>
</comment>
<keyword evidence="5 8" id="KW-1133">Transmembrane helix</keyword>
<feature type="transmembrane region" description="Helical" evidence="8">
    <location>
        <begin position="106"/>
        <end position="126"/>
    </location>
</feature>
<evidence type="ECO:0000313" key="10">
    <source>
        <dbReference type="EMBL" id="KAK5048154.1"/>
    </source>
</evidence>
<feature type="transmembrane region" description="Helical" evidence="8">
    <location>
        <begin position="328"/>
        <end position="349"/>
    </location>
</feature>
<evidence type="ECO:0000256" key="2">
    <source>
        <dbReference type="ARBA" id="ARBA00010992"/>
    </source>
</evidence>
<feature type="transmembrane region" description="Helical" evidence="8">
    <location>
        <begin position="301"/>
        <end position="321"/>
    </location>
</feature>
<feature type="transmembrane region" description="Helical" evidence="8">
    <location>
        <begin position="53"/>
        <end position="73"/>
    </location>
</feature>
<feature type="transmembrane region" description="Helical" evidence="8">
    <location>
        <begin position="138"/>
        <end position="158"/>
    </location>
</feature>
<dbReference type="PRINTS" id="PR00171">
    <property type="entry name" value="SUGRTRNSPORT"/>
</dbReference>
<dbReference type="GO" id="GO:0005351">
    <property type="term" value="F:carbohydrate:proton symporter activity"/>
    <property type="evidence" value="ECO:0007669"/>
    <property type="project" value="TreeGrafter"/>
</dbReference>
<comment type="caution">
    <text evidence="10">The sequence shown here is derived from an EMBL/GenBank/DDBJ whole genome shotgun (WGS) entry which is preliminary data.</text>
</comment>
<evidence type="ECO:0000256" key="3">
    <source>
        <dbReference type="ARBA" id="ARBA00022448"/>
    </source>
</evidence>
<evidence type="ECO:0000256" key="8">
    <source>
        <dbReference type="SAM" id="Phobius"/>
    </source>
</evidence>
<gene>
    <name evidence="10" type="ORF">LTR84_005824</name>
</gene>
<feature type="transmembrane region" description="Helical" evidence="8">
    <location>
        <begin position="361"/>
        <end position="386"/>
    </location>
</feature>
<dbReference type="PANTHER" id="PTHR48022">
    <property type="entry name" value="PLASTIDIC GLUCOSE TRANSPORTER 4"/>
    <property type="match status" value="1"/>
</dbReference>
<dbReference type="NCBIfam" id="TIGR00879">
    <property type="entry name" value="SP"/>
    <property type="match status" value="1"/>
</dbReference>
<keyword evidence="6 8" id="KW-0472">Membrane</keyword>
<evidence type="ECO:0000256" key="4">
    <source>
        <dbReference type="ARBA" id="ARBA00022692"/>
    </source>
</evidence>
<dbReference type="InterPro" id="IPR003663">
    <property type="entry name" value="Sugar/inositol_transpt"/>
</dbReference>
<evidence type="ECO:0000259" key="9">
    <source>
        <dbReference type="PROSITE" id="PS50850"/>
    </source>
</evidence>
<feature type="transmembrane region" description="Helical" evidence="8">
    <location>
        <begin position="82"/>
        <end position="100"/>
    </location>
</feature>
<dbReference type="PANTHER" id="PTHR48022:SF28">
    <property type="entry name" value="MAJOR FACILITATOR SUPERFAMILY (MFS) PROFILE DOMAIN-CONTAINING PROTEIN-RELATED"/>
    <property type="match status" value="1"/>
</dbReference>
<dbReference type="AlphaFoldDB" id="A0AAV9N5D0"/>
<dbReference type="InterPro" id="IPR036259">
    <property type="entry name" value="MFS_trans_sf"/>
</dbReference>
<evidence type="ECO:0000256" key="6">
    <source>
        <dbReference type="ARBA" id="ARBA00023136"/>
    </source>
</evidence>
<dbReference type="Proteomes" id="UP001358417">
    <property type="component" value="Unassembled WGS sequence"/>
</dbReference>
<feature type="transmembrane region" description="Helical" evidence="8">
    <location>
        <begin position="170"/>
        <end position="192"/>
    </location>
</feature>
<name>A0AAV9N5D0_9EURO</name>
<dbReference type="GO" id="GO:0016020">
    <property type="term" value="C:membrane"/>
    <property type="evidence" value="ECO:0007669"/>
    <property type="project" value="UniProtKB-SubCell"/>
</dbReference>
<dbReference type="InterPro" id="IPR020846">
    <property type="entry name" value="MFS_dom"/>
</dbReference>
<dbReference type="RefSeq" id="XP_064703612.1">
    <property type="nucleotide sequence ID" value="XM_064849388.1"/>
</dbReference>
<feature type="transmembrane region" description="Helical" evidence="8">
    <location>
        <begin position="406"/>
        <end position="424"/>
    </location>
</feature>
<keyword evidence="4 8" id="KW-0812">Transmembrane</keyword>
<feature type="domain" description="Major facilitator superfamily (MFS) profile" evidence="9">
    <location>
        <begin position="13"/>
        <end position="453"/>
    </location>
</feature>
<protein>
    <recommendedName>
        <fullName evidence="9">Major facilitator superfamily (MFS) profile domain-containing protein</fullName>
    </recommendedName>
</protein>
<evidence type="ECO:0000256" key="5">
    <source>
        <dbReference type="ARBA" id="ARBA00022989"/>
    </source>
</evidence>
<dbReference type="FunFam" id="1.20.1250.20:FF:000090">
    <property type="entry name" value="MFS sugar transporter, putative"/>
    <property type="match status" value="1"/>
</dbReference>
<comment type="similarity">
    <text evidence="2 7">Belongs to the major facilitator superfamily. Sugar transporter (TC 2.A.1.1) family.</text>
</comment>
<evidence type="ECO:0000256" key="1">
    <source>
        <dbReference type="ARBA" id="ARBA00004141"/>
    </source>
</evidence>
<dbReference type="Gene3D" id="1.20.1250.20">
    <property type="entry name" value="MFS general substrate transporter like domains"/>
    <property type="match status" value="1"/>
</dbReference>
<dbReference type="PROSITE" id="PS50850">
    <property type="entry name" value="MFS"/>
    <property type="match status" value="1"/>
</dbReference>
<dbReference type="GeneID" id="89973998"/>
<dbReference type="InterPro" id="IPR050360">
    <property type="entry name" value="MFS_Sugar_Transporters"/>
</dbReference>
<dbReference type="Pfam" id="PF00083">
    <property type="entry name" value="Sugar_tr"/>
    <property type="match status" value="1"/>
</dbReference>
<evidence type="ECO:0000256" key="7">
    <source>
        <dbReference type="RuleBase" id="RU003346"/>
    </source>
</evidence>
<keyword evidence="11" id="KW-1185">Reference proteome</keyword>
<feature type="transmembrane region" description="Helical" evidence="8">
    <location>
        <begin position="430"/>
        <end position="449"/>
    </location>
</feature>
<proteinExistence type="inferred from homology"/>